<dbReference type="EMBL" id="BK057798">
    <property type="protein sequence ID" value="DAE92339.1"/>
    <property type="molecule type" value="Genomic_DNA"/>
</dbReference>
<name>A0A8S5RSJ2_9CAUD</name>
<evidence type="ECO:0000313" key="1">
    <source>
        <dbReference type="EMBL" id="DAE92339.1"/>
    </source>
</evidence>
<organism evidence="1">
    <name type="scientific">Myoviridae sp. ct44j18</name>
    <dbReference type="NCBI Taxonomy" id="2827600"/>
    <lineage>
        <taxon>Viruses</taxon>
        <taxon>Duplodnaviria</taxon>
        <taxon>Heunggongvirae</taxon>
        <taxon>Uroviricota</taxon>
        <taxon>Caudoviricetes</taxon>
    </lineage>
</organism>
<sequence>MRTTKYKPHDYQAYCIQRVVEDPAVGLFLRPG</sequence>
<proteinExistence type="predicted"/>
<accession>A0A8S5RSJ2</accession>
<reference evidence="1" key="1">
    <citation type="journal article" date="2021" name="Proc. Natl. Acad. Sci. U.S.A.">
        <title>A Catalog of Tens of Thousands of Viruses from Human Metagenomes Reveals Hidden Associations with Chronic Diseases.</title>
        <authorList>
            <person name="Tisza M.J."/>
            <person name="Buck C.B."/>
        </authorList>
    </citation>
    <scope>NUCLEOTIDE SEQUENCE</scope>
    <source>
        <strain evidence="1">Ct44j18</strain>
    </source>
</reference>
<protein>
    <submittedName>
        <fullName evidence="1">Uncharacterized protein</fullName>
    </submittedName>
</protein>